<dbReference type="SUPFAM" id="SSF55073">
    <property type="entry name" value="Nucleotide cyclase"/>
    <property type="match status" value="1"/>
</dbReference>
<dbReference type="CDD" id="cd01948">
    <property type="entry name" value="EAL"/>
    <property type="match status" value="1"/>
</dbReference>
<feature type="transmembrane region" description="Helical" evidence="1">
    <location>
        <begin position="108"/>
        <end position="129"/>
    </location>
</feature>
<dbReference type="SMART" id="SM00267">
    <property type="entry name" value="GGDEF"/>
    <property type="match status" value="1"/>
</dbReference>
<dbReference type="Gene3D" id="3.30.70.270">
    <property type="match status" value="1"/>
</dbReference>
<gene>
    <name evidence="4" type="ORF">PS9374_05648</name>
</gene>
<dbReference type="AlphaFoldDB" id="A0A171DM22"/>
<dbReference type="InterPro" id="IPR043128">
    <property type="entry name" value="Rev_trsase/Diguanyl_cyclase"/>
</dbReference>
<keyword evidence="5" id="KW-1185">Reference proteome</keyword>
<dbReference type="SUPFAM" id="SSF141868">
    <property type="entry name" value="EAL domain-like"/>
    <property type="match status" value="1"/>
</dbReference>
<dbReference type="InterPro" id="IPR000160">
    <property type="entry name" value="GGDEF_dom"/>
</dbReference>
<dbReference type="PANTHER" id="PTHR44757">
    <property type="entry name" value="DIGUANYLATE CYCLASE DGCP"/>
    <property type="match status" value="1"/>
</dbReference>
<dbReference type="RefSeq" id="WP_084008844.1">
    <property type="nucleotide sequence ID" value="NZ_BDCX01000015.1"/>
</dbReference>
<dbReference type="Gene3D" id="3.20.20.450">
    <property type="entry name" value="EAL domain"/>
    <property type="match status" value="1"/>
</dbReference>
<feature type="transmembrane region" description="Helical" evidence="1">
    <location>
        <begin position="174"/>
        <end position="196"/>
    </location>
</feature>
<dbReference type="PROSITE" id="PS50887">
    <property type="entry name" value="GGDEF"/>
    <property type="match status" value="1"/>
</dbReference>
<comment type="caution">
    <text evidence="4">The sequence shown here is derived from an EMBL/GenBank/DDBJ whole genome shotgun (WGS) entry which is preliminary data.</text>
</comment>
<dbReference type="PANTHER" id="PTHR44757:SF2">
    <property type="entry name" value="BIOFILM ARCHITECTURE MAINTENANCE PROTEIN MBAA"/>
    <property type="match status" value="1"/>
</dbReference>
<evidence type="ECO:0000313" key="5">
    <source>
        <dbReference type="Proteomes" id="UP000077701"/>
    </source>
</evidence>
<feature type="transmembrane region" description="Helical" evidence="1">
    <location>
        <begin position="203"/>
        <end position="224"/>
    </location>
</feature>
<dbReference type="Pfam" id="PF00563">
    <property type="entry name" value="EAL"/>
    <property type="match status" value="1"/>
</dbReference>
<feature type="transmembrane region" description="Helical" evidence="1">
    <location>
        <begin position="313"/>
        <end position="335"/>
    </location>
</feature>
<feature type="transmembrane region" description="Helical" evidence="1">
    <location>
        <begin position="21"/>
        <end position="42"/>
    </location>
</feature>
<feature type="transmembrane region" description="Helical" evidence="1">
    <location>
        <begin position="230"/>
        <end position="251"/>
    </location>
</feature>
<dbReference type="InterPro" id="IPR052155">
    <property type="entry name" value="Biofilm_reg_signaling"/>
</dbReference>
<feature type="transmembrane region" description="Helical" evidence="1">
    <location>
        <begin position="272"/>
        <end position="293"/>
    </location>
</feature>
<dbReference type="InterPro" id="IPR029787">
    <property type="entry name" value="Nucleotide_cyclase"/>
</dbReference>
<keyword evidence="1" id="KW-1133">Transmembrane helix</keyword>
<feature type="domain" description="EAL" evidence="2">
    <location>
        <begin position="530"/>
        <end position="788"/>
    </location>
</feature>
<dbReference type="InterPro" id="IPR001633">
    <property type="entry name" value="EAL_dom"/>
</dbReference>
<feature type="transmembrane region" description="Helical" evidence="1">
    <location>
        <begin position="79"/>
        <end position="102"/>
    </location>
</feature>
<proteinExistence type="predicted"/>
<dbReference type="STRING" id="161355.PS9374_05648"/>
<reference evidence="4 5" key="1">
    <citation type="journal article" date="2016" name="Genome Announc.">
        <title>Draft Genome Sequence of Planomonospora sphaerica JCM9374, a Rare Actinomycete.</title>
        <authorList>
            <person name="Dohra H."/>
            <person name="Suzuki T."/>
            <person name="Inoue Y."/>
            <person name="Kodani S."/>
        </authorList>
    </citation>
    <scope>NUCLEOTIDE SEQUENCE [LARGE SCALE GENOMIC DNA]</scope>
    <source>
        <strain evidence="4 5">JCM 9374</strain>
    </source>
</reference>
<evidence type="ECO:0000259" key="3">
    <source>
        <dbReference type="PROSITE" id="PS50887"/>
    </source>
</evidence>
<dbReference type="NCBIfam" id="TIGR00254">
    <property type="entry name" value="GGDEF"/>
    <property type="match status" value="1"/>
</dbReference>
<protein>
    <submittedName>
        <fullName evidence="4">Protein gmr</fullName>
    </submittedName>
</protein>
<evidence type="ECO:0000259" key="2">
    <source>
        <dbReference type="PROSITE" id="PS50883"/>
    </source>
</evidence>
<dbReference type="InterPro" id="IPR035919">
    <property type="entry name" value="EAL_sf"/>
</dbReference>
<evidence type="ECO:0000313" key="4">
    <source>
        <dbReference type="EMBL" id="GAT69968.1"/>
    </source>
</evidence>
<name>A0A171DM22_9ACTN</name>
<dbReference type="SMART" id="SM00052">
    <property type="entry name" value="EAL"/>
    <property type="match status" value="1"/>
</dbReference>
<sequence length="793" mass="84127">MMQSLFAVARTGSRLACHPRAWLVFLVLGGPVAVAVPFAAGASPVVETLTWVLLPGASALAVLTGMRRNGLTGSRPWRLIGAGLLITLLMSALGWGVGWVWLRSPLLLGVYQVGTLAAYGLALVALVMLSLRASGPRWAALLDAGTITVGVAMPLWTLLIGPVADRAAHIDTDLVFALALPVVDLFILGLVIRLALDSGRVPGLSLLGASYAAMFFSDVVYLLNQTSNEVYGAVSTACWLGWAVLTGAAMLHPSMAAANRTQEPVPFTRARLAAVLALALALTLVSPLVSVVVPMVTGAGPAAGAHGGSSVTLLTVLLAVLLVLRLSTVVCVSVAQAADLRVALHRQDVLQRSLSHRASHDPLTGLGNRTLLGEALHTVIASHAAAPDAPHPALLLLDLDAFKDVNDTYGHPVGDEVLTVVAQRLRELVASERILARLGGDEFAILLPRAETGEAMAVAQRMLETVRAPYLLDGRELYLTTSIGVLTGTAIATASDALRDADLALYAAKAAGKNQITVFDGELRARRLHHAEIAVGLRQALAREEFTLAYQPVVDLTSGTIYAVEALLRWTPAGGRPIPPDVFIPVAEDTGLIVEIGRWVLNQACADAQRWHERYGIAVTVNVSGRQLRERAFRDTVLDVLARYALPENALTLEVTESMLLATTAAETRRIVELLAELRTHGVRIALDDFGTGYSSLAYLRTLPVDILKIDRSFTAPLTDTDPHQARAFTKAIVELSASLGLSTVVEGVESREQAAVLQQMGCPLAQGYLFSQPAPARAIDDMLQVAPSKTAA</sequence>
<dbReference type="OrthoDB" id="3274397at2"/>
<feature type="domain" description="GGDEF" evidence="3">
    <location>
        <begin position="390"/>
        <end position="521"/>
    </location>
</feature>
<organism evidence="4 5">
    <name type="scientific">Planomonospora sphaerica</name>
    <dbReference type="NCBI Taxonomy" id="161355"/>
    <lineage>
        <taxon>Bacteria</taxon>
        <taxon>Bacillati</taxon>
        <taxon>Actinomycetota</taxon>
        <taxon>Actinomycetes</taxon>
        <taxon>Streptosporangiales</taxon>
        <taxon>Streptosporangiaceae</taxon>
        <taxon>Planomonospora</taxon>
    </lineage>
</organism>
<reference evidence="5" key="2">
    <citation type="submission" date="2016-04" db="EMBL/GenBank/DDBJ databases">
        <title>Planomonospora sphaerica JCM9374 whole genome shotgun sequence.</title>
        <authorList>
            <person name="Suzuki T."/>
            <person name="Dohra H."/>
            <person name="Kodani S."/>
        </authorList>
    </citation>
    <scope>NUCLEOTIDE SEQUENCE [LARGE SCALE GENOMIC DNA]</scope>
    <source>
        <strain evidence="5">JCM 9374</strain>
    </source>
</reference>
<dbReference type="PROSITE" id="PS50883">
    <property type="entry name" value="EAL"/>
    <property type="match status" value="1"/>
</dbReference>
<evidence type="ECO:0000256" key="1">
    <source>
        <dbReference type="SAM" id="Phobius"/>
    </source>
</evidence>
<keyword evidence="1" id="KW-0812">Transmembrane</keyword>
<feature type="transmembrane region" description="Helical" evidence="1">
    <location>
        <begin position="141"/>
        <end position="162"/>
    </location>
</feature>
<dbReference type="Proteomes" id="UP000077701">
    <property type="component" value="Unassembled WGS sequence"/>
</dbReference>
<dbReference type="FunFam" id="3.30.70.270:FF:000001">
    <property type="entry name" value="Diguanylate cyclase domain protein"/>
    <property type="match status" value="1"/>
</dbReference>
<dbReference type="CDD" id="cd01949">
    <property type="entry name" value="GGDEF"/>
    <property type="match status" value="1"/>
</dbReference>
<dbReference type="EMBL" id="BDCX01000015">
    <property type="protein sequence ID" value="GAT69968.1"/>
    <property type="molecule type" value="Genomic_DNA"/>
</dbReference>
<accession>A0A171DM22</accession>
<dbReference type="Pfam" id="PF00990">
    <property type="entry name" value="GGDEF"/>
    <property type="match status" value="1"/>
</dbReference>
<keyword evidence="1" id="KW-0472">Membrane</keyword>